<feature type="compositionally biased region" description="Basic and acidic residues" evidence="6">
    <location>
        <begin position="599"/>
        <end position="610"/>
    </location>
</feature>
<dbReference type="InterPro" id="IPR016024">
    <property type="entry name" value="ARM-type_fold"/>
</dbReference>
<evidence type="ECO:0000259" key="7">
    <source>
        <dbReference type="PROSITE" id="PS50011"/>
    </source>
</evidence>
<evidence type="ECO:0000313" key="8">
    <source>
        <dbReference type="EMBL" id="JAC88202.1"/>
    </source>
</evidence>
<evidence type="ECO:0000256" key="3">
    <source>
        <dbReference type="ARBA" id="ARBA00042347"/>
    </source>
</evidence>
<comment type="function">
    <text evidence="4">Regulates COPI-mediated retrograde protein traffic at the interface between the Golgi apparatus and the endoplasmic reticulum. Involved in the maintenance of the Golgi apparatus morphology.</text>
</comment>
<keyword evidence="8" id="KW-0808">Transferase</keyword>
<feature type="region of interest" description="Disordered" evidence="6">
    <location>
        <begin position="632"/>
        <end position="697"/>
    </location>
</feature>
<name>A0A069DWW8_9HEMI</name>
<dbReference type="InterPro" id="IPR021133">
    <property type="entry name" value="HEAT_type_2"/>
</dbReference>
<evidence type="ECO:0000256" key="6">
    <source>
        <dbReference type="SAM" id="MobiDB-lite"/>
    </source>
</evidence>
<feature type="region of interest" description="Disordered" evidence="6">
    <location>
        <begin position="580"/>
        <end position="610"/>
    </location>
</feature>
<dbReference type="SUPFAM" id="SSF48371">
    <property type="entry name" value="ARM repeat"/>
    <property type="match status" value="1"/>
</dbReference>
<dbReference type="InterPro" id="IPR000719">
    <property type="entry name" value="Prot_kinase_dom"/>
</dbReference>
<dbReference type="Gene3D" id="1.10.510.10">
    <property type="entry name" value="Transferase(Phosphotransferase) domain 1"/>
    <property type="match status" value="1"/>
</dbReference>
<accession>A0A069DWW8</accession>
<dbReference type="SMART" id="SM00220">
    <property type="entry name" value="S_TKc"/>
    <property type="match status" value="1"/>
</dbReference>
<evidence type="ECO:0000256" key="5">
    <source>
        <dbReference type="PROSITE-ProRule" id="PRU00103"/>
    </source>
</evidence>
<dbReference type="InterPro" id="IPR011989">
    <property type="entry name" value="ARM-like"/>
</dbReference>
<evidence type="ECO:0000256" key="1">
    <source>
        <dbReference type="ARBA" id="ARBA00038349"/>
    </source>
</evidence>
<dbReference type="GO" id="GO:0005524">
    <property type="term" value="F:ATP binding"/>
    <property type="evidence" value="ECO:0007669"/>
    <property type="project" value="InterPro"/>
</dbReference>
<comment type="similarity">
    <text evidence="1">Belongs to the protein kinase superfamily.</text>
</comment>
<feature type="domain" description="Protein kinase" evidence="7">
    <location>
        <begin position="17"/>
        <end position="263"/>
    </location>
</feature>
<sequence>MWNFFSRESPKLFSYDIIETFPLIPGSYCNLCKGISKAEKEVVSIFSFDKKTGNSEEYELTKRFLRRLKTLRHPGIVTFLDSFENEDHLYIVTEYVEPLLPYLEKSKDTEVNALYIPWGIMNIVRAVSFLNEDGKLRHNNLSATAVFVTEAGVWKLADLGYVTELNALYPTKDSYTHKYDPPEIVKSRSGPISSPWAIDSWGLGILVWEVYNGKIVEAQNLKKINNVPSNLKPIYCEMVAAKAEKRPSTISILKRCSQHGEYFSNVLIKTLSFLEEIHLKAKEDVNIFFKDLMPLLEKIPKNVAQHLVLQQIIRAYEFGNEGSYLVPPFLKISESMEETQYQKTVVPFIVKLFMSNDRATRSNLLQNLEQYIDKLPTSVINDTLFPLLVNGFIDANPRIREQTVKAMVDVVPKLSRKNIDDEVLRHLARLQSKDEHGGIRTNTTVCLGKIAHCLHPSNRSAVLMSAFLRSLLDPFPPVRNAGILALAVCQQYFSLQDVGKKILPALCVLTLDPELSVRENTFRTIKGYLGKLEKVSENPSLKEEMEKEALSSKAYVVGTWAEWAVTAIASKFSAKMGDTKATNQDMASKESATGSLSSRDIHNQLPDVEKTPFASEERIVYSESIIYDDKTNFEEPSSLEEESGWDDGTWLSLSDNEETNSSNTDDNRKPKTSFRSTEDNHKRPCSGPMKLGTKIPR</sequence>
<dbReference type="PROSITE" id="PS50011">
    <property type="entry name" value="PROTEIN_KINASE_DOM"/>
    <property type="match status" value="1"/>
</dbReference>
<feature type="repeat" description="HEAT" evidence="5">
    <location>
        <begin position="384"/>
        <end position="422"/>
    </location>
</feature>
<keyword evidence="8" id="KW-0418">Kinase</keyword>
<dbReference type="Gene3D" id="3.30.200.20">
    <property type="entry name" value="Phosphorylase Kinase, domain 1"/>
    <property type="match status" value="1"/>
</dbReference>
<dbReference type="PROSITE" id="PS50077">
    <property type="entry name" value="HEAT_REPEAT"/>
    <property type="match status" value="1"/>
</dbReference>
<dbReference type="AlphaFoldDB" id="A0A069DWW8"/>
<dbReference type="InterPro" id="IPR011009">
    <property type="entry name" value="Kinase-like_dom_sf"/>
</dbReference>
<dbReference type="Pfam" id="PF00069">
    <property type="entry name" value="Pkinase"/>
    <property type="match status" value="1"/>
</dbReference>
<dbReference type="PANTHER" id="PTHR12984:SF3">
    <property type="entry name" value="N-TERMINAL KINASE-LIKE PROTEIN"/>
    <property type="match status" value="1"/>
</dbReference>
<proteinExistence type="evidence at transcript level"/>
<feature type="compositionally biased region" description="Polar residues" evidence="6">
    <location>
        <begin position="580"/>
        <end position="598"/>
    </location>
</feature>
<dbReference type="SUPFAM" id="SSF56112">
    <property type="entry name" value="Protein kinase-like (PK-like)"/>
    <property type="match status" value="1"/>
</dbReference>
<reference evidence="8" key="1">
    <citation type="journal article" date="2015" name="J. Med. Entomol.">
        <title>A Deep Insight Into the Sialotranscriptome of the Chagas Disease Vector, Panstrongylus megistus (Hemiptera: Heteroptera).</title>
        <authorList>
            <person name="Ribeiro J.M."/>
            <person name="Schwarz A."/>
            <person name="Francischetti I.M."/>
        </authorList>
    </citation>
    <scope>NUCLEOTIDE SEQUENCE</scope>
    <source>
        <tissue evidence="8">Salivary glands</tissue>
    </source>
</reference>
<feature type="compositionally biased region" description="Polar residues" evidence="6">
    <location>
        <begin position="651"/>
        <end position="664"/>
    </location>
</feature>
<evidence type="ECO:0000256" key="2">
    <source>
        <dbReference type="ARBA" id="ARBA00040972"/>
    </source>
</evidence>
<protein>
    <recommendedName>
        <fullName evidence="2">N-terminal kinase-like protein</fullName>
    </recommendedName>
    <alternativeName>
        <fullName evidence="3">SCY1-like protein 1</fullName>
    </alternativeName>
</protein>
<organism evidence="8">
    <name type="scientific">Panstrongylus megistus</name>
    <dbReference type="NCBI Taxonomy" id="65343"/>
    <lineage>
        <taxon>Eukaryota</taxon>
        <taxon>Metazoa</taxon>
        <taxon>Ecdysozoa</taxon>
        <taxon>Arthropoda</taxon>
        <taxon>Hexapoda</taxon>
        <taxon>Insecta</taxon>
        <taxon>Pterygota</taxon>
        <taxon>Neoptera</taxon>
        <taxon>Paraneoptera</taxon>
        <taxon>Hemiptera</taxon>
        <taxon>Heteroptera</taxon>
        <taxon>Panheteroptera</taxon>
        <taxon>Cimicomorpha</taxon>
        <taxon>Reduviidae</taxon>
        <taxon>Triatominae</taxon>
        <taxon>Panstrongylus</taxon>
    </lineage>
</organism>
<dbReference type="InterPro" id="IPR051177">
    <property type="entry name" value="CIK-Related_Protein"/>
</dbReference>
<dbReference type="GO" id="GO:0004672">
    <property type="term" value="F:protein kinase activity"/>
    <property type="evidence" value="ECO:0007669"/>
    <property type="project" value="InterPro"/>
</dbReference>
<dbReference type="EMBL" id="GBGD01000687">
    <property type="protein sequence ID" value="JAC88202.1"/>
    <property type="molecule type" value="mRNA"/>
</dbReference>
<dbReference type="Gene3D" id="1.25.10.10">
    <property type="entry name" value="Leucine-rich Repeat Variant"/>
    <property type="match status" value="1"/>
</dbReference>
<dbReference type="PANTHER" id="PTHR12984">
    <property type="entry name" value="SCY1-RELATED S/T PROTEIN KINASE-LIKE"/>
    <property type="match status" value="1"/>
</dbReference>
<evidence type="ECO:0000256" key="4">
    <source>
        <dbReference type="ARBA" id="ARBA00056114"/>
    </source>
</evidence>